<dbReference type="PANTHER" id="PTHR16222:SF12">
    <property type="entry name" value="ADP-RIBOSYLGLYCOHYDROLASE-RELATED"/>
    <property type="match status" value="1"/>
</dbReference>
<name>A0AAW5EXW0_CLOSY</name>
<evidence type="ECO:0000313" key="4">
    <source>
        <dbReference type="Proteomes" id="UP001203136"/>
    </source>
</evidence>
<evidence type="ECO:0000313" key="3">
    <source>
        <dbReference type="EMBL" id="MDB2002969.1"/>
    </source>
</evidence>
<comment type="cofactor">
    <cofactor evidence="1">
        <name>Mg(2+)</name>
        <dbReference type="ChEBI" id="CHEBI:18420"/>
    </cofactor>
    <text evidence="1">Binds 2 magnesium ions per subunit.</text>
</comment>
<feature type="binding site" evidence="1">
    <location>
        <position position="271"/>
    </location>
    <ligand>
        <name>Mg(2+)</name>
        <dbReference type="ChEBI" id="CHEBI:18420"/>
        <label>1</label>
    </ligand>
</feature>
<gene>
    <name evidence="2" type="ORF">K5I21_01430</name>
    <name evidence="3" type="ORF">PM006_22430</name>
</gene>
<accession>A0AAW5EXW0</accession>
<dbReference type="Proteomes" id="UP001203136">
    <property type="component" value="Unassembled WGS sequence"/>
</dbReference>
<feature type="binding site" evidence="1">
    <location>
        <position position="273"/>
    </location>
    <ligand>
        <name>Mg(2+)</name>
        <dbReference type="ChEBI" id="CHEBI:18420"/>
        <label>1</label>
    </ligand>
</feature>
<dbReference type="InterPro" id="IPR050792">
    <property type="entry name" value="ADP-ribosylglycohydrolase"/>
</dbReference>
<evidence type="ECO:0000256" key="1">
    <source>
        <dbReference type="PIRSR" id="PIRSR605502-1"/>
    </source>
</evidence>
<dbReference type="EMBL" id="JAQLGM010000109">
    <property type="protein sequence ID" value="MDB2002969.1"/>
    <property type="molecule type" value="Genomic_DNA"/>
</dbReference>
<feature type="binding site" evidence="1">
    <location>
        <position position="60"/>
    </location>
    <ligand>
        <name>Mg(2+)</name>
        <dbReference type="ChEBI" id="CHEBI:18420"/>
        <label>1</label>
    </ligand>
</feature>
<feature type="binding site" evidence="1">
    <location>
        <position position="274"/>
    </location>
    <ligand>
        <name>Mg(2+)</name>
        <dbReference type="ChEBI" id="CHEBI:18420"/>
        <label>1</label>
    </ligand>
</feature>
<proteinExistence type="predicted"/>
<dbReference type="Proteomes" id="UP001300871">
    <property type="component" value="Unassembled WGS sequence"/>
</dbReference>
<dbReference type="SUPFAM" id="SSF101478">
    <property type="entry name" value="ADP-ribosylglycohydrolase"/>
    <property type="match status" value="1"/>
</dbReference>
<dbReference type="GeneID" id="57967731"/>
<protein>
    <submittedName>
        <fullName evidence="2">ADP-ribosylglycohydrolase family protein</fullName>
    </submittedName>
</protein>
<dbReference type="EMBL" id="JAINVB010000001">
    <property type="protein sequence ID" value="MCK0084557.1"/>
    <property type="molecule type" value="Genomic_DNA"/>
</dbReference>
<feature type="binding site" evidence="1">
    <location>
        <position position="58"/>
    </location>
    <ligand>
        <name>Mg(2+)</name>
        <dbReference type="ChEBI" id="CHEBI:18420"/>
        <label>1</label>
    </ligand>
</feature>
<dbReference type="Gene3D" id="1.10.4080.10">
    <property type="entry name" value="ADP-ribosylation/Crystallin J1"/>
    <property type="match status" value="1"/>
</dbReference>
<dbReference type="GO" id="GO:0046872">
    <property type="term" value="F:metal ion binding"/>
    <property type="evidence" value="ECO:0007669"/>
    <property type="project" value="UniProtKB-KW"/>
</dbReference>
<dbReference type="RefSeq" id="WP_003497273.1">
    <property type="nucleotide sequence ID" value="NZ_BAABZD010000003.1"/>
</dbReference>
<dbReference type="InterPro" id="IPR005502">
    <property type="entry name" value="Ribosyl_crysJ1"/>
</dbReference>
<feature type="binding site" evidence="1">
    <location>
        <position position="59"/>
    </location>
    <ligand>
        <name>Mg(2+)</name>
        <dbReference type="ChEBI" id="CHEBI:18420"/>
        <label>1</label>
    </ligand>
</feature>
<comment type="caution">
    <text evidence="2">The sequence shown here is derived from an EMBL/GenBank/DDBJ whole genome shotgun (WGS) entry which is preliminary data.</text>
</comment>
<evidence type="ECO:0000313" key="2">
    <source>
        <dbReference type="EMBL" id="MCK0084557.1"/>
    </source>
</evidence>
<keyword evidence="1" id="KW-0479">Metal-binding</keyword>
<dbReference type="AlphaFoldDB" id="A0AAW5EXW0"/>
<sequence length="329" mass="35597">MLTREEFKKNPELVFDKAYGSLSGLAIGDSFGDASRKQENRENYAITTDFNSKASWSTDDTEFALLTAKTLIRCGGELTSEEVVKSWLEDVAIQDEFKRGGASEIEAANNLRRGFLPPLSGKYNAFHMSDGSAMRIGPIGIVCAGDPEKAAAMAKIESEVSHFRDGVWGAQAVAAAVSVAMVDGTMDEILDAAMKVIPEESWLYYSMNHAFELVDSADGHIFDVWMQLHDDLRTSTWATTAEAIPSAFACLKAVNKDFRTGVVVAGNFGRDADTIGAVAGTVLGAKYGAKAMPAAWIDKTRFPTGTCLNFTKGIDIKDYAEKLAGIIMK</sequence>
<reference evidence="3" key="2">
    <citation type="submission" date="2023-01" db="EMBL/GenBank/DDBJ databases">
        <title>Human gut microbiome strain richness.</title>
        <authorList>
            <person name="Chen-Liaw A."/>
        </authorList>
    </citation>
    <scope>NUCLEOTIDE SEQUENCE</scope>
    <source>
        <strain evidence="3">B1_m1001713B170214d0_201011</strain>
    </source>
</reference>
<dbReference type="InterPro" id="IPR036705">
    <property type="entry name" value="Ribosyl_crysJ1_sf"/>
</dbReference>
<keyword evidence="1" id="KW-0460">Magnesium</keyword>
<organism evidence="2 4">
    <name type="scientific">Clostridium symbiosum</name>
    <name type="common">Bacteroides symbiosus</name>
    <dbReference type="NCBI Taxonomy" id="1512"/>
    <lineage>
        <taxon>Bacteria</taxon>
        <taxon>Bacillati</taxon>
        <taxon>Bacillota</taxon>
        <taxon>Clostridia</taxon>
        <taxon>Lachnospirales</taxon>
        <taxon>Lachnospiraceae</taxon>
        <taxon>Otoolea</taxon>
    </lineage>
</organism>
<dbReference type="Pfam" id="PF03747">
    <property type="entry name" value="ADP_ribosyl_GH"/>
    <property type="match status" value="1"/>
</dbReference>
<reference evidence="2" key="1">
    <citation type="journal article" date="2022" name="Cell Host Microbe">
        <title>Colonization of the live biotherapeutic product VE303 and modulation of the microbiota and metabolites in healthy volunteers.</title>
        <authorList>
            <person name="Dsouza M."/>
            <person name="Menon R."/>
            <person name="Crossette E."/>
            <person name="Bhattarai S.K."/>
            <person name="Schneider J."/>
            <person name="Kim Y.G."/>
            <person name="Reddy S."/>
            <person name="Caballero S."/>
            <person name="Felix C."/>
            <person name="Cornacchione L."/>
            <person name="Hendrickson J."/>
            <person name="Watson A.R."/>
            <person name="Minot S.S."/>
            <person name="Greenfield N."/>
            <person name="Schopf L."/>
            <person name="Szabady R."/>
            <person name="Patarroyo J."/>
            <person name="Smith W."/>
            <person name="Harrison P."/>
            <person name="Kuijper E.J."/>
            <person name="Kelly C.P."/>
            <person name="Olle B."/>
            <person name="Bobilev D."/>
            <person name="Silber J.L."/>
            <person name="Bucci V."/>
            <person name="Roberts B."/>
            <person name="Faith J."/>
            <person name="Norman J.M."/>
        </authorList>
    </citation>
    <scope>NUCLEOTIDE SEQUENCE</scope>
    <source>
        <strain evidence="2">VE303-04</strain>
    </source>
</reference>
<dbReference type="PANTHER" id="PTHR16222">
    <property type="entry name" value="ADP-RIBOSYLGLYCOHYDROLASE"/>
    <property type="match status" value="1"/>
</dbReference>